<gene>
    <name evidence="1" type="primary">g483</name>
</gene>
<evidence type="ECO:0008006" key="5">
    <source>
        <dbReference type="Google" id="ProtNLM"/>
    </source>
</evidence>
<reference evidence="2 4" key="3">
    <citation type="submission" date="2019-06" db="EMBL/GenBank/DDBJ databases">
        <authorList>
            <person name="Bower L."/>
            <person name="Leinonen R."/>
        </authorList>
    </citation>
    <scope>NUCLEOTIDE SEQUENCE [LARGE SCALE GENOMIC DNA]</scope>
</reference>
<dbReference type="GeneID" id="40100901"/>
<sequence length="192" mass="22002">MTRLIIREEKMKIRLHQDEAEAFMAKAAAKAEKYTKLAPDGKSPYGFNHAHSHLVGMAAEHASWILFTEIEEMLNIDLNIDPAFHDERREGECDIYVGGKRIEVKGIKYGSWLRFGPCISARQLPKIKKKADIVLWALYNERCQEFTFEGYNLVSEIDSIPTIMTGAEGRDKIENYPVLSIIKPLQDLKFND</sequence>
<evidence type="ECO:0000313" key="3">
    <source>
        <dbReference type="Proteomes" id="UP000240931"/>
    </source>
</evidence>
<keyword evidence="3" id="KW-1185">Reference proteome</keyword>
<dbReference type="EMBL" id="LT960551">
    <property type="protein sequence ID" value="SOK58760.1"/>
    <property type="molecule type" value="Genomic_DNA"/>
</dbReference>
<evidence type="ECO:0000313" key="2">
    <source>
        <dbReference type="EMBL" id="VUE36529.1"/>
    </source>
</evidence>
<reference evidence="3" key="1">
    <citation type="submission" date="2017-10" db="EMBL/GenBank/DDBJ databases">
        <authorList>
            <person name="Skurnik M."/>
        </authorList>
    </citation>
    <scope>NUCLEOTIDE SEQUENCE [LARGE SCALE GENOMIC DNA]</scope>
</reference>
<dbReference type="Proteomes" id="UP000317227">
    <property type="component" value="Segment"/>
</dbReference>
<evidence type="ECO:0000313" key="1">
    <source>
        <dbReference type="EMBL" id="SOK58760.1"/>
    </source>
</evidence>
<proteinExistence type="predicted"/>
<name>A0A2C9CY43_9CAUD</name>
<accession>A0A2C9CY43</accession>
<dbReference type="KEGG" id="vg:40100901"/>
<dbReference type="EMBL" id="LR596615">
    <property type="protein sequence ID" value="VUE36529.1"/>
    <property type="molecule type" value="Genomic_DNA"/>
</dbReference>
<dbReference type="OrthoDB" id="11844at10239"/>
<dbReference type="Proteomes" id="UP000240931">
    <property type="component" value="Segment"/>
</dbReference>
<evidence type="ECO:0000313" key="4">
    <source>
        <dbReference type="Proteomes" id="UP000317227"/>
    </source>
</evidence>
<organism evidence="1 3">
    <name type="scientific">Yersinia phage fHe-Yen9-04</name>
    <dbReference type="NCBI Taxonomy" id="2052742"/>
    <lineage>
        <taxon>Viruses</taxon>
        <taxon>Duplodnaviria</taxon>
        <taxon>Heunggongvirae</taxon>
        <taxon>Uroviricota</taxon>
        <taxon>Caudoviricetes</taxon>
        <taxon>Eneladusvirus</taxon>
        <taxon>Eneladusvirus Yen904</taxon>
    </lineage>
</organism>
<reference evidence="1" key="2">
    <citation type="submission" date="2017-10" db="EMBL/GenBank/DDBJ databases">
        <authorList>
            <person name="Banno H."/>
            <person name="Chua N.-H."/>
        </authorList>
    </citation>
    <scope>NUCLEOTIDE SEQUENCE [LARGE SCALE GENOMIC DNA]</scope>
</reference>
<dbReference type="RefSeq" id="YP_009624093.1">
    <property type="nucleotide sequence ID" value="NC_042116.1"/>
</dbReference>
<protein>
    <recommendedName>
        <fullName evidence="5">Phage protein</fullName>
    </recommendedName>
</protein>